<dbReference type="SUPFAM" id="SSF46894">
    <property type="entry name" value="C-terminal effector domain of the bipartite response regulators"/>
    <property type="match status" value="1"/>
</dbReference>
<evidence type="ECO:0000256" key="2">
    <source>
        <dbReference type="ARBA" id="ARBA00023125"/>
    </source>
</evidence>
<keyword evidence="1" id="KW-0805">Transcription regulation</keyword>
<dbReference type="Gene3D" id="1.10.10.10">
    <property type="entry name" value="Winged helix-like DNA-binding domain superfamily/Winged helix DNA-binding domain"/>
    <property type="match status" value="1"/>
</dbReference>
<evidence type="ECO:0000259" key="4">
    <source>
        <dbReference type="PROSITE" id="PS50043"/>
    </source>
</evidence>
<dbReference type="Proteomes" id="UP001253848">
    <property type="component" value="Unassembled WGS sequence"/>
</dbReference>
<reference evidence="5 6" key="1">
    <citation type="submission" date="2023-09" db="EMBL/GenBank/DDBJ databases">
        <authorList>
            <person name="Rey-Velasco X."/>
        </authorList>
    </citation>
    <scope>NUCLEOTIDE SEQUENCE [LARGE SCALE GENOMIC DNA]</scope>
    <source>
        <strain evidence="5 6">F225</strain>
    </source>
</reference>
<keyword evidence="6" id="KW-1185">Reference proteome</keyword>
<sequence>MKAENHKISELWRREYSSEIMEYSRYQITEQFERMAALFAPGESYFYILNMHNLELDYISPSVENFMGISSKDINMEQLLMAALPEEVEKLEKKELVIKDFFCHHLKASEITKYKIIYSYKMVDHKKKNRIMLMQATPISIADNNTPMHVFTIHSDISHIAANSTNSVSFVNIHGGQSFYNVPVNKGIFKPTMGNAEPYISASSLTKREREVVDLLARGYSAKQIADNLNLSIHTIHTHRKNVLSKSGCKNTAELIAESLMAGII</sequence>
<gene>
    <name evidence="5" type="ORF">RM541_08725</name>
</gene>
<keyword evidence="2" id="KW-0238">DNA-binding</keyword>
<dbReference type="CDD" id="cd06170">
    <property type="entry name" value="LuxR_C_like"/>
    <property type="match status" value="1"/>
</dbReference>
<dbReference type="PROSITE" id="PS00622">
    <property type="entry name" value="HTH_LUXR_1"/>
    <property type="match status" value="1"/>
</dbReference>
<protein>
    <submittedName>
        <fullName evidence="5">Helix-turn-helix transcriptional regulator</fullName>
    </submittedName>
</protein>
<proteinExistence type="predicted"/>
<evidence type="ECO:0000256" key="1">
    <source>
        <dbReference type="ARBA" id="ARBA00023015"/>
    </source>
</evidence>
<dbReference type="PROSITE" id="PS50043">
    <property type="entry name" value="HTH_LUXR_2"/>
    <property type="match status" value="1"/>
</dbReference>
<dbReference type="InterPro" id="IPR036388">
    <property type="entry name" value="WH-like_DNA-bd_sf"/>
</dbReference>
<comment type="caution">
    <text evidence="5">The sequence shown here is derived from an EMBL/GenBank/DDBJ whole genome shotgun (WGS) entry which is preliminary data.</text>
</comment>
<dbReference type="Pfam" id="PF00196">
    <property type="entry name" value="GerE"/>
    <property type="match status" value="1"/>
</dbReference>
<feature type="domain" description="HTH luxR-type" evidence="4">
    <location>
        <begin position="198"/>
        <end position="263"/>
    </location>
</feature>
<dbReference type="InterPro" id="IPR016032">
    <property type="entry name" value="Sig_transdc_resp-reg_C-effctor"/>
</dbReference>
<evidence type="ECO:0000256" key="3">
    <source>
        <dbReference type="ARBA" id="ARBA00023163"/>
    </source>
</evidence>
<dbReference type="InterPro" id="IPR000792">
    <property type="entry name" value="Tscrpt_reg_LuxR_C"/>
</dbReference>
<dbReference type="SMART" id="SM00421">
    <property type="entry name" value="HTH_LUXR"/>
    <property type="match status" value="1"/>
</dbReference>
<evidence type="ECO:0000313" key="6">
    <source>
        <dbReference type="Proteomes" id="UP001253848"/>
    </source>
</evidence>
<dbReference type="PANTHER" id="PTHR44688:SF16">
    <property type="entry name" value="DNA-BINDING TRANSCRIPTIONAL ACTIVATOR DEVR_DOSR"/>
    <property type="match status" value="1"/>
</dbReference>
<keyword evidence="3" id="KW-0804">Transcription</keyword>
<dbReference type="PRINTS" id="PR00038">
    <property type="entry name" value="HTHLUXR"/>
</dbReference>
<organism evidence="5 6">
    <name type="scientific">Autumnicola psychrophila</name>
    <dbReference type="NCBI Taxonomy" id="3075592"/>
    <lineage>
        <taxon>Bacteria</taxon>
        <taxon>Pseudomonadati</taxon>
        <taxon>Bacteroidota</taxon>
        <taxon>Flavobacteriia</taxon>
        <taxon>Flavobacteriales</taxon>
        <taxon>Flavobacteriaceae</taxon>
        <taxon>Autumnicola</taxon>
    </lineage>
</organism>
<dbReference type="RefSeq" id="WP_311499770.1">
    <property type="nucleotide sequence ID" value="NZ_JAVRHN010000005.1"/>
</dbReference>
<dbReference type="EMBL" id="JAVRHN010000005">
    <property type="protein sequence ID" value="MDT0686448.1"/>
    <property type="molecule type" value="Genomic_DNA"/>
</dbReference>
<accession>A0ABU3DRU7</accession>
<dbReference type="PANTHER" id="PTHR44688">
    <property type="entry name" value="DNA-BINDING TRANSCRIPTIONAL ACTIVATOR DEVR_DOSR"/>
    <property type="match status" value="1"/>
</dbReference>
<name>A0ABU3DRU7_9FLAO</name>
<dbReference type="Gene3D" id="3.30.450.20">
    <property type="entry name" value="PAS domain"/>
    <property type="match status" value="1"/>
</dbReference>
<evidence type="ECO:0000313" key="5">
    <source>
        <dbReference type="EMBL" id="MDT0686448.1"/>
    </source>
</evidence>